<dbReference type="AlphaFoldDB" id="A0AAE3WGS5"/>
<keyword evidence="1" id="KW-1133">Transmembrane helix</keyword>
<accession>A0AAE3WGS5</accession>
<feature type="transmembrane region" description="Helical" evidence="1">
    <location>
        <begin position="31"/>
        <end position="51"/>
    </location>
</feature>
<comment type="caution">
    <text evidence="2">The sequence shown here is derived from an EMBL/GenBank/DDBJ whole genome shotgun (WGS) entry which is preliminary data.</text>
</comment>
<evidence type="ECO:0000313" key="3">
    <source>
        <dbReference type="Proteomes" id="UP001226762"/>
    </source>
</evidence>
<evidence type="ECO:0000313" key="2">
    <source>
        <dbReference type="EMBL" id="MDQ2092339.1"/>
    </source>
</evidence>
<keyword evidence="1" id="KW-0472">Membrane</keyword>
<proteinExistence type="predicted"/>
<keyword evidence="1" id="KW-0812">Transmembrane</keyword>
<dbReference type="RefSeq" id="WP_306737650.1">
    <property type="nucleotide sequence ID" value="NZ_JANHAX010000009.1"/>
</dbReference>
<name>A0AAE3WGS5_9RHOB</name>
<dbReference type="EMBL" id="JANHAX010000009">
    <property type="protein sequence ID" value="MDQ2092339.1"/>
    <property type="molecule type" value="Genomic_DNA"/>
</dbReference>
<gene>
    <name evidence="2" type="ORF">NO357_20735</name>
</gene>
<feature type="transmembrane region" description="Helical" evidence="1">
    <location>
        <begin position="109"/>
        <end position="130"/>
    </location>
</feature>
<dbReference type="Proteomes" id="UP001226762">
    <property type="component" value="Unassembled WGS sequence"/>
</dbReference>
<protein>
    <submittedName>
        <fullName evidence="2">Uncharacterized protein</fullName>
    </submittedName>
</protein>
<sequence>MTEDTAQAPPPGTDAVPAPDSRLVSLAVKTVLVLAVFFFLVSLVQLSYLHWTLQKTLPSGVPGFAERILNAPDPGDIARQKLAVASLLESEAIVRRHENAHVTQMGHLWIRYLGSVTGMIMAVIGSVFILARVRTPGRSEISGEYQNFKLAMASASPGLILVVLGCLMMTIAVLSQNTSTVTDGALYAPFAGSGSAGTEFTVPNLPSQP</sequence>
<keyword evidence="3" id="KW-1185">Reference proteome</keyword>
<evidence type="ECO:0000256" key="1">
    <source>
        <dbReference type="SAM" id="Phobius"/>
    </source>
</evidence>
<organism evidence="2 3">
    <name type="scientific">Marimonas arenosa</name>
    <dbReference type="NCBI Taxonomy" id="1795305"/>
    <lineage>
        <taxon>Bacteria</taxon>
        <taxon>Pseudomonadati</taxon>
        <taxon>Pseudomonadota</taxon>
        <taxon>Alphaproteobacteria</taxon>
        <taxon>Rhodobacterales</taxon>
        <taxon>Paracoccaceae</taxon>
        <taxon>Marimonas</taxon>
    </lineage>
</organism>
<reference evidence="2" key="2">
    <citation type="submission" date="2023-02" db="EMBL/GenBank/DDBJ databases">
        <title>'Rhodoalgimonas zhirmunskyi' gen. nov., isolated from a red alga.</title>
        <authorList>
            <person name="Nedashkovskaya O.I."/>
            <person name="Otstavnykh N.Y."/>
            <person name="Bystritskaya E.P."/>
            <person name="Balabanova L.A."/>
            <person name="Isaeva M.P."/>
        </authorList>
    </citation>
    <scope>NUCLEOTIDE SEQUENCE</scope>
    <source>
        <strain evidence="2">KCTC 52189</strain>
    </source>
</reference>
<feature type="transmembrane region" description="Helical" evidence="1">
    <location>
        <begin position="150"/>
        <end position="174"/>
    </location>
</feature>
<reference evidence="2" key="1">
    <citation type="submission" date="2022-07" db="EMBL/GenBank/DDBJ databases">
        <authorList>
            <person name="Otstavnykh N."/>
            <person name="Isaeva M."/>
            <person name="Bystritskaya E."/>
        </authorList>
    </citation>
    <scope>NUCLEOTIDE SEQUENCE</scope>
    <source>
        <strain evidence="2">KCTC 52189</strain>
    </source>
</reference>